<accession>A0AA36HH68</accession>
<evidence type="ECO:0000313" key="2">
    <source>
        <dbReference type="Proteomes" id="UP001176961"/>
    </source>
</evidence>
<sequence>MLYADAELKEKERMEVAEEDITVQNQGLDDCHKLGNCSCREAYRVHATAIRALCQLPMSDEPHVDKDNKEFFPSDLIFDSLRDYAAEVREALQSFVFRIELEIDRFIEFLEKKDDCELLKALVQHLITSTFIRSFSDDSRLRFLRSLMTERSCPACVCDVSCGHIPTSTRRLSWRA</sequence>
<comment type="caution">
    <text evidence="1">The sequence shown here is derived from an EMBL/GenBank/DDBJ whole genome shotgun (WGS) entry which is preliminary data.</text>
</comment>
<gene>
    <name evidence="1" type="ORF">CYNAS_LOCUS22090</name>
</gene>
<dbReference type="Proteomes" id="UP001176961">
    <property type="component" value="Unassembled WGS sequence"/>
</dbReference>
<dbReference type="AlphaFoldDB" id="A0AA36HH68"/>
<reference evidence="1" key="1">
    <citation type="submission" date="2023-07" db="EMBL/GenBank/DDBJ databases">
        <authorList>
            <consortium name="CYATHOMIX"/>
        </authorList>
    </citation>
    <scope>NUCLEOTIDE SEQUENCE</scope>
    <source>
        <strain evidence="1">N/A</strain>
    </source>
</reference>
<dbReference type="EMBL" id="CATQJL010000326">
    <property type="protein sequence ID" value="CAJ0610107.1"/>
    <property type="molecule type" value="Genomic_DNA"/>
</dbReference>
<evidence type="ECO:0000313" key="1">
    <source>
        <dbReference type="EMBL" id="CAJ0610107.1"/>
    </source>
</evidence>
<name>A0AA36HH68_CYLNA</name>
<protein>
    <submittedName>
        <fullName evidence="1">Uncharacterized protein</fullName>
    </submittedName>
</protein>
<proteinExistence type="predicted"/>
<keyword evidence="2" id="KW-1185">Reference proteome</keyword>
<organism evidence="1 2">
    <name type="scientific">Cylicocyclus nassatus</name>
    <name type="common">Nematode worm</name>
    <dbReference type="NCBI Taxonomy" id="53992"/>
    <lineage>
        <taxon>Eukaryota</taxon>
        <taxon>Metazoa</taxon>
        <taxon>Ecdysozoa</taxon>
        <taxon>Nematoda</taxon>
        <taxon>Chromadorea</taxon>
        <taxon>Rhabditida</taxon>
        <taxon>Rhabditina</taxon>
        <taxon>Rhabditomorpha</taxon>
        <taxon>Strongyloidea</taxon>
        <taxon>Strongylidae</taxon>
        <taxon>Cylicocyclus</taxon>
    </lineage>
</organism>